<keyword evidence="2" id="KW-0732">Signal</keyword>
<dbReference type="PANTHER" id="PTHR23150">
    <property type="entry name" value="SULFATASE MODIFYING FACTOR 1, 2"/>
    <property type="match status" value="1"/>
</dbReference>
<gene>
    <name evidence="4" type="ORF">BE15_33175</name>
</gene>
<dbReference type="SUPFAM" id="SSF56436">
    <property type="entry name" value="C-type lectin-like"/>
    <property type="match status" value="1"/>
</dbReference>
<protein>
    <recommendedName>
        <fullName evidence="3">Sulfatase-modifying factor enzyme-like domain-containing protein</fullName>
    </recommendedName>
</protein>
<feature type="signal peptide" evidence="2">
    <location>
        <begin position="1"/>
        <end position="22"/>
    </location>
</feature>
<comment type="caution">
    <text evidence="4">The sequence shown here is derived from an EMBL/GenBank/DDBJ whole genome shotgun (WGS) entry which is preliminary data.</text>
</comment>
<feature type="domain" description="Sulfatase-modifying factor enzyme-like" evidence="3">
    <location>
        <begin position="150"/>
        <end position="402"/>
    </location>
</feature>
<organism evidence="4 5">
    <name type="scientific">Sorangium cellulosum</name>
    <name type="common">Polyangium cellulosum</name>
    <dbReference type="NCBI Taxonomy" id="56"/>
    <lineage>
        <taxon>Bacteria</taxon>
        <taxon>Pseudomonadati</taxon>
        <taxon>Myxococcota</taxon>
        <taxon>Polyangia</taxon>
        <taxon>Polyangiales</taxon>
        <taxon>Polyangiaceae</taxon>
        <taxon>Sorangium</taxon>
    </lineage>
</organism>
<feature type="compositionally biased region" description="Gly residues" evidence="1">
    <location>
        <begin position="58"/>
        <end position="74"/>
    </location>
</feature>
<feature type="chain" id="PRO_5007567154" description="Sulfatase-modifying factor enzyme-like domain-containing protein" evidence="2">
    <location>
        <begin position="23"/>
        <end position="404"/>
    </location>
</feature>
<evidence type="ECO:0000256" key="1">
    <source>
        <dbReference type="SAM" id="MobiDB-lite"/>
    </source>
</evidence>
<name>A0A150QVS3_SORCE</name>
<dbReference type="PANTHER" id="PTHR23150:SF19">
    <property type="entry name" value="FORMYLGLYCINE-GENERATING ENZYME"/>
    <property type="match status" value="1"/>
</dbReference>
<dbReference type="InterPro" id="IPR005532">
    <property type="entry name" value="SUMF_dom"/>
</dbReference>
<dbReference type="AlphaFoldDB" id="A0A150QVS3"/>
<dbReference type="InterPro" id="IPR042095">
    <property type="entry name" value="SUMF_sf"/>
</dbReference>
<evidence type="ECO:0000313" key="5">
    <source>
        <dbReference type="Proteomes" id="UP000075260"/>
    </source>
</evidence>
<reference evidence="4 5" key="1">
    <citation type="submission" date="2014-02" db="EMBL/GenBank/DDBJ databases">
        <title>The small core and large imbalanced accessory genome model reveals a collaborative survival strategy of Sorangium cellulosum strains in nature.</title>
        <authorList>
            <person name="Han K."/>
            <person name="Peng R."/>
            <person name="Blom J."/>
            <person name="Li Y.-Z."/>
        </authorList>
    </citation>
    <scope>NUCLEOTIDE SEQUENCE [LARGE SCALE GENOMIC DNA]</scope>
    <source>
        <strain evidence="4 5">So0008-312</strain>
    </source>
</reference>
<dbReference type="EMBL" id="JEMA01000287">
    <property type="protein sequence ID" value="KYF72147.1"/>
    <property type="molecule type" value="Genomic_DNA"/>
</dbReference>
<accession>A0A150QVS3</accession>
<evidence type="ECO:0000313" key="4">
    <source>
        <dbReference type="EMBL" id="KYF72147.1"/>
    </source>
</evidence>
<dbReference type="InterPro" id="IPR016187">
    <property type="entry name" value="CTDL_fold"/>
</dbReference>
<dbReference type="GO" id="GO:0120147">
    <property type="term" value="F:formylglycine-generating oxidase activity"/>
    <property type="evidence" value="ECO:0007669"/>
    <property type="project" value="TreeGrafter"/>
</dbReference>
<evidence type="ECO:0000259" key="3">
    <source>
        <dbReference type="Pfam" id="PF03781"/>
    </source>
</evidence>
<dbReference type="Gene3D" id="3.90.1580.10">
    <property type="entry name" value="paralog of FGE (formylglycine-generating enzyme)"/>
    <property type="match status" value="1"/>
</dbReference>
<dbReference type="Pfam" id="PF03781">
    <property type="entry name" value="FGE-sulfatase"/>
    <property type="match status" value="1"/>
</dbReference>
<dbReference type="InterPro" id="IPR051043">
    <property type="entry name" value="Sulfatase_Mod_Factor_Kinase"/>
</dbReference>
<evidence type="ECO:0000256" key="2">
    <source>
        <dbReference type="SAM" id="SignalP"/>
    </source>
</evidence>
<feature type="compositionally biased region" description="Low complexity" evidence="1">
    <location>
        <begin position="44"/>
        <end position="57"/>
    </location>
</feature>
<dbReference type="OrthoDB" id="9806479at2"/>
<dbReference type="PROSITE" id="PS51257">
    <property type="entry name" value="PROKAR_LIPOPROTEIN"/>
    <property type="match status" value="1"/>
</dbReference>
<proteinExistence type="predicted"/>
<feature type="region of interest" description="Disordered" evidence="1">
    <location>
        <begin position="38"/>
        <end position="74"/>
    </location>
</feature>
<sequence length="404" mass="41953">MKRGLRSALLAVLPALTGASCGALLGLDDFTDAQAPGGGGSGGIDASSDGAGTATSGGADGSGGASGGGSGAAPGGVCAPNSDTRCSGNTPQRCDDSGAWQDEAPCPARAPVCRGGTCVTPPSCAGLAPTCGPMRNESCCATMAVSGGSFNRSNVSEHPATVSDFLLDRFEVTVGRFRAFVDAYPGSFPEPGAGKHPKIEGSGWDSGWNGYMASSAALLKDAVNCDSMFRTWTDTAGDNESLPMNCLSWYAAFAFCAWDGGRLPTEAEWNYAAAGGDQQRPYPWSTSPTDETIDKSFAGYGCTFTDTPEKCTFTDILPVGSRKTGDGRWRQANLAGNVREWALDTKWDYSEDCTDCANLEGGAERVLRGGSFSDDAQYLLSSTRDSYDATTRRPYVGVRCAKNP</sequence>
<dbReference type="Proteomes" id="UP000075260">
    <property type="component" value="Unassembled WGS sequence"/>
</dbReference>